<keyword evidence="3" id="KW-1185">Reference proteome</keyword>
<feature type="compositionally biased region" description="Polar residues" evidence="1">
    <location>
        <begin position="410"/>
        <end position="422"/>
    </location>
</feature>
<feature type="compositionally biased region" description="Basic and acidic residues" evidence="1">
    <location>
        <begin position="570"/>
        <end position="585"/>
    </location>
</feature>
<evidence type="ECO:0000313" key="2">
    <source>
        <dbReference type="EMBL" id="RKO86033.1"/>
    </source>
</evidence>
<dbReference type="AlphaFoldDB" id="A0A4P9W437"/>
<feature type="region of interest" description="Disordered" evidence="1">
    <location>
        <begin position="405"/>
        <end position="426"/>
    </location>
</feature>
<organism evidence="2 3">
    <name type="scientific">Blyttiomyces helicus</name>
    <dbReference type="NCBI Taxonomy" id="388810"/>
    <lineage>
        <taxon>Eukaryota</taxon>
        <taxon>Fungi</taxon>
        <taxon>Fungi incertae sedis</taxon>
        <taxon>Chytridiomycota</taxon>
        <taxon>Chytridiomycota incertae sedis</taxon>
        <taxon>Chytridiomycetes</taxon>
        <taxon>Chytridiomycetes incertae sedis</taxon>
        <taxon>Blyttiomyces</taxon>
    </lineage>
</organism>
<feature type="region of interest" description="Disordered" evidence="1">
    <location>
        <begin position="538"/>
        <end position="585"/>
    </location>
</feature>
<evidence type="ECO:0000256" key="1">
    <source>
        <dbReference type="SAM" id="MobiDB-lite"/>
    </source>
</evidence>
<accession>A0A4P9W437</accession>
<protein>
    <submittedName>
        <fullName evidence="2">Uncharacterized protein</fullName>
    </submittedName>
</protein>
<name>A0A4P9W437_9FUNG</name>
<feature type="compositionally biased region" description="Basic and acidic residues" evidence="1">
    <location>
        <begin position="197"/>
        <end position="213"/>
    </location>
</feature>
<dbReference type="Proteomes" id="UP000269721">
    <property type="component" value="Unassembled WGS sequence"/>
</dbReference>
<evidence type="ECO:0000313" key="3">
    <source>
        <dbReference type="Proteomes" id="UP000269721"/>
    </source>
</evidence>
<sequence>MFLISNLTRGLTDGRESDLKIWLEGPYGLHHGHGFRWYLGDDAQKARCQNLTPLLVVGVPSSEASVVNGGGRWAIIAIRFLLHVLMVRLSWLLVTYGESDDGFIERLGVQGGLLPNSHTSASPRVLRRRVRAGRQGVFGEIWRFDRDKEVHVRGGGDLLRKGRVFCQNLDGGWSLGHGWKAPQRPRCEIWTAKDNRRWGPEEAPRSGKQRELHGPALESRSQRDRVGRSANQALWGDVALLERGEAADVEFEAAAWFDDGQATPELERLQADWAPVDVEQRVVWHLHFSESGEQKKTGEQAKEDDAVARVALITATAPRLNMQLRHVCAFSWGTLRVHFRTPRNLKKSSISVERASTCHAKCSIATPLLSFCAGGRRSMLSGSSCPCRLPLALLETKGLRRAISRPNPPTCVNNPESAQAPGTSGCGEPNTYKYPVGLNLNRPPFSHSPLANSTMSKTFMTGLNAASSTSKPGNLTPAIEHHAHSDRTDDWTVPDDVKRHPFFVEIKTSFAEALKELDLKIRAGDPALELENAKVHIRTRRSRRSAGGERSSANLDAAGQLLELVSPPYLERHHGRDQPDRPSRT</sequence>
<feature type="region of interest" description="Disordered" evidence="1">
    <location>
        <begin position="197"/>
        <end position="225"/>
    </location>
</feature>
<gene>
    <name evidence="2" type="ORF">BDK51DRAFT_36673</name>
</gene>
<reference evidence="3" key="1">
    <citation type="journal article" date="2018" name="Nat. Microbiol.">
        <title>Leveraging single-cell genomics to expand the fungal tree of life.</title>
        <authorList>
            <person name="Ahrendt S.R."/>
            <person name="Quandt C.A."/>
            <person name="Ciobanu D."/>
            <person name="Clum A."/>
            <person name="Salamov A."/>
            <person name="Andreopoulos B."/>
            <person name="Cheng J.F."/>
            <person name="Woyke T."/>
            <person name="Pelin A."/>
            <person name="Henrissat B."/>
            <person name="Reynolds N.K."/>
            <person name="Benny G.L."/>
            <person name="Smith M.E."/>
            <person name="James T.Y."/>
            <person name="Grigoriev I.V."/>
        </authorList>
    </citation>
    <scope>NUCLEOTIDE SEQUENCE [LARGE SCALE GENOMIC DNA]</scope>
</reference>
<proteinExistence type="predicted"/>
<dbReference type="EMBL" id="KZ998535">
    <property type="protein sequence ID" value="RKO86033.1"/>
    <property type="molecule type" value="Genomic_DNA"/>
</dbReference>